<evidence type="ECO:0000313" key="1">
    <source>
        <dbReference type="EMBL" id="TYO89864.1"/>
    </source>
</evidence>
<protein>
    <submittedName>
        <fullName evidence="1">Uncharacterized protein</fullName>
    </submittedName>
</protein>
<dbReference type="Proteomes" id="UP000323166">
    <property type="component" value="Unassembled WGS sequence"/>
</dbReference>
<dbReference type="EMBL" id="VNHM01000043">
    <property type="protein sequence ID" value="TYO89864.1"/>
    <property type="molecule type" value="Genomic_DNA"/>
</dbReference>
<keyword evidence="2" id="KW-1185">Reference proteome</keyword>
<comment type="caution">
    <text evidence="1">The sequence shown here is derived from an EMBL/GenBank/DDBJ whole genome shotgun (WGS) entry which is preliminary data.</text>
</comment>
<organism evidence="1 2">
    <name type="scientific">Desulfallas thermosapovorans DSM 6562</name>
    <dbReference type="NCBI Taxonomy" id="1121431"/>
    <lineage>
        <taxon>Bacteria</taxon>
        <taxon>Bacillati</taxon>
        <taxon>Bacillota</taxon>
        <taxon>Clostridia</taxon>
        <taxon>Eubacteriales</taxon>
        <taxon>Desulfallaceae</taxon>
        <taxon>Desulfallas</taxon>
    </lineage>
</organism>
<accession>A0A5S4ZMV0</accession>
<gene>
    <name evidence="1" type="ORF">LX24_02982</name>
</gene>
<reference evidence="1 2" key="1">
    <citation type="submission" date="2019-07" db="EMBL/GenBank/DDBJ databases">
        <title>Genomic Encyclopedia of Type Strains, Phase I: the one thousand microbial genomes (KMG-I) project.</title>
        <authorList>
            <person name="Kyrpides N."/>
        </authorList>
    </citation>
    <scope>NUCLEOTIDE SEQUENCE [LARGE SCALE GENOMIC DNA]</scope>
    <source>
        <strain evidence="1 2">DSM 6562</strain>
    </source>
</reference>
<dbReference type="AlphaFoldDB" id="A0A5S4ZMV0"/>
<proteinExistence type="predicted"/>
<sequence length="42" mass="5198">MPYLHMKEIWTPLRFFCIFLYKCIDNGSFYFRIGMGKLTRIF</sequence>
<evidence type="ECO:0000313" key="2">
    <source>
        <dbReference type="Proteomes" id="UP000323166"/>
    </source>
</evidence>
<name>A0A5S4ZMV0_9FIRM</name>